<keyword evidence="3" id="KW-1185">Reference proteome</keyword>
<dbReference type="Proteomes" id="UP000283269">
    <property type="component" value="Unassembled WGS sequence"/>
</dbReference>
<sequence>MPNRASIEAKNLIRHKDYLFQRRLAVKLPLDSFRFDFRGNHETGGTWRQGALADDILDLQAVVDYLKITYGYVVELLVGHSRGSIVAFRWLSTTEEGRKVPAFVNASGRYRMGKILESPAGTVWKEHFEKHGSYTWNITVARKPVVAKITPEDVQEFVSWDTSIVWDKFPQSTDVLTLHGLSDKTVPPYDAMIYASALNDRSPGTHTLHLMEDADHNFTGRQDDVVDAILQWWEVRTRNEIKTGIWVGGIKGKL</sequence>
<name>A0A409XC90_PSICY</name>
<proteinExistence type="predicted"/>
<protein>
    <recommendedName>
        <fullName evidence="1">Peptidase S9 prolyl oligopeptidase catalytic domain-containing protein</fullName>
    </recommendedName>
</protein>
<gene>
    <name evidence="2" type="ORF">CVT25_011271</name>
</gene>
<dbReference type="InterPro" id="IPR001375">
    <property type="entry name" value="Peptidase_S9_cat"/>
</dbReference>
<evidence type="ECO:0000313" key="2">
    <source>
        <dbReference type="EMBL" id="PPQ88392.1"/>
    </source>
</evidence>
<reference evidence="2 3" key="1">
    <citation type="journal article" date="2018" name="Evol. Lett.">
        <title>Horizontal gene cluster transfer increased hallucinogenic mushroom diversity.</title>
        <authorList>
            <person name="Reynolds H.T."/>
            <person name="Vijayakumar V."/>
            <person name="Gluck-Thaler E."/>
            <person name="Korotkin H.B."/>
            <person name="Matheny P.B."/>
            <person name="Slot J.C."/>
        </authorList>
    </citation>
    <scope>NUCLEOTIDE SEQUENCE [LARGE SCALE GENOMIC DNA]</scope>
    <source>
        <strain evidence="2 3">2631</strain>
    </source>
</reference>
<dbReference type="InterPro" id="IPR029058">
    <property type="entry name" value="AB_hydrolase_fold"/>
</dbReference>
<dbReference type="GO" id="GO:0006508">
    <property type="term" value="P:proteolysis"/>
    <property type="evidence" value="ECO:0007669"/>
    <property type="project" value="InterPro"/>
</dbReference>
<dbReference type="InParanoid" id="A0A409XC90"/>
<evidence type="ECO:0000259" key="1">
    <source>
        <dbReference type="Pfam" id="PF00326"/>
    </source>
</evidence>
<dbReference type="STRING" id="93625.A0A409XC90"/>
<dbReference type="OrthoDB" id="9988524at2759"/>
<evidence type="ECO:0000313" key="3">
    <source>
        <dbReference type="Proteomes" id="UP000283269"/>
    </source>
</evidence>
<feature type="domain" description="Peptidase S9 prolyl oligopeptidase catalytic" evidence="1">
    <location>
        <begin position="36"/>
        <end position="233"/>
    </location>
</feature>
<dbReference type="Pfam" id="PF00326">
    <property type="entry name" value="Peptidase_S9"/>
    <property type="match status" value="1"/>
</dbReference>
<comment type="caution">
    <text evidence="2">The sequence shown here is derived from an EMBL/GenBank/DDBJ whole genome shotgun (WGS) entry which is preliminary data.</text>
</comment>
<accession>A0A409XC90</accession>
<dbReference type="EMBL" id="NHYD01002088">
    <property type="protein sequence ID" value="PPQ88392.1"/>
    <property type="molecule type" value="Genomic_DNA"/>
</dbReference>
<dbReference type="Gene3D" id="3.40.50.1820">
    <property type="entry name" value="alpha/beta hydrolase"/>
    <property type="match status" value="1"/>
</dbReference>
<dbReference type="SUPFAM" id="SSF53474">
    <property type="entry name" value="alpha/beta-Hydrolases"/>
    <property type="match status" value="1"/>
</dbReference>
<organism evidence="2 3">
    <name type="scientific">Psilocybe cyanescens</name>
    <dbReference type="NCBI Taxonomy" id="93625"/>
    <lineage>
        <taxon>Eukaryota</taxon>
        <taxon>Fungi</taxon>
        <taxon>Dikarya</taxon>
        <taxon>Basidiomycota</taxon>
        <taxon>Agaricomycotina</taxon>
        <taxon>Agaricomycetes</taxon>
        <taxon>Agaricomycetidae</taxon>
        <taxon>Agaricales</taxon>
        <taxon>Agaricineae</taxon>
        <taxon>Strophariaceae</taxon>
        <taxon>Psilocybe</taxon>
    </lineage>
</organism>
<dbReference type="AlphaFoldDB" id="A0A409XC90"/>
<dbReference type="GO" id="GO:0008236">
    <property type="term" value="F:serine-type peptidase activity"/>
    <property type="evidence" value="ECO:0007669"/>
    <property type="project" value="InterPro"/>
</dbReference>